<proteinExistence type="predicted"/>
<gene>
    <name evidence="1" type="ORF">HMPREF9123_1224</name>
</gene>
<sequence length="46" mass="5010">MGDTPYLGDGGRLKKTVFRDAAGNACVALGRHTLRQWQRPSPPTRG</sequence>
<dbReference type="EC" id="2.7.13.3" evidence="1"/>
<comment type="caution">
    <text evidence="1">The sequence shown here is derived from an EMBL/GenBank/DDBJ whole genome shotgun (WGS) entry which is preliminary data.</text>
</comment>
<evidence type="ECO:0000313" key="1">
    <source>
        <dbReference type="EMBL" id="EGF11029.1"/>
    </source>
</evidence>
<evidence type="ECO:0000313" key="2">
    <source>
        <dbReference type="Proteomes" id="UP000004105"/>
    </source>
</evidence>
<dbReference type="AlphaFoldDB" id="F2BBW9"/>
<dbReference type="HOGENOM" id="CLU_3186197_0_0_4"/>
<keyword evidence="2" id="KW-1185">Reference proteome</keyword>
<keyword evidence="1" id="KW-0808">Transferase</keyword>
<reference evidence="1 2" key="1">
    <citation type="submission" date="2011-02" db="EMBL/GenBank/DDBJ databases">
        <authorList>
            <person name="Muzny D."/>
            <person name="Qin X."/>
            <person name="Deng J."/>
            <person name="Jiang H."/>
            <person name="Liu Y."/>
            <person name="Qu J."/>
            <person name="Song X.-Z."/>
            <person name="Zhang L."/>
            <person name="Thornton R."/>
            <person name="Coyle M."/>
            <person name="Francisco L."/>
            <person name="Jackson L."/>
            <person name="Javaid M."/>
            <person name="Korchina V."/>
            <person name="Kovar C."/>
            <person name="Mata R."/>
            <person name="Mathew T."/>
            <person name="Ngo R."/>
            <person name="Nguyen L."/>
            <person name="Nguyen N."/>
            <person name="Okwuonu G."/>
            <person name="Ongeri F."/>
            <person name="Pham C."/>
            <person name="Simmons D."/>
            <person name="Wilczek-Boney K."/>
            <person name="Hale W."/>
            <person name="Jakkamsetti A."/>
            <person name="Pham P."/>
            <person name="Ruth R."/>
            <person name="San Lucas F."/>
            <person name="Warren J."/>
            <person name="Zhang J."/>
            <person name="Zhao Z."/>
            <person name="Zhou C."/>
            <person name="Zhu D."/>
            <person name="Lee S."/>
            <person name="Bess C."/>
            <person name="Blankenburg K."/>
            <person name="Forbes L."/>
            <person name="Fu Q."/>
            <person name="Gubbala S."/>
            <person name="Hirani K."/>
            <person name="Jayaseelan J.C."/>
            <person name="Lara F."/>
            <person name="Munidasa M."/>
            <person name="Palculict T."/>
            <person name="Patil S."/>
            <person name="Pu L.-L."/>
            <person name="Saada N."/>
            <person name="Tang L."/>
            <person name="Weissenberger G."/>
            <person name="Zhu Y."/>
            <person name="Hemphill L."/>
            <person name="Shang Y."/>
            <person name="Youmans B."/>
            <person name="Ayvaz T."/>
            <person name="Ross M."/>
            <person name="Santibanez J."/>
            <person name="Aqrawi P."/>
            <person name="Gross S."/>
            <person name="Joshi V."/>
            <person name="Fowler G."/>
            <person name="Nazareth L."/>
            <person name="Reid J."/>
            <person name="Worley K."/>
            <person name="Petrosino J."/>
            <person name="Highlander S."/>
            <person name="Gibbs R."/>
        </authorList>
    </citation>
    <scope>NUCLEOTIDE SEQUENCE [LARGE SCALE GENOMIC DNA]</scope>
    <source>
        <strain evidence="1 2">ATCC BAA-1200</strain>
    </source>
</reference>
<accession>F2BBW9</accession>
<protein>
    <submittedName>
        <fullName evidence="1">Periplasmic sensor sensor histidine kinase</fullName>
        <ecNumber evidence="1">2.7.13.3</ecNumber>
    </submittedName>
</protein>
<organism evidence="1 2">
    <name type="scientific">Neisseria bacilliformis ATCC BAA-1200</name>
    <dbReference type="NCBI Taxonomy" id="888742"/>
    <lineage>
        <taxon>Bacteria</taxon>
        <taxon>Pseudomonadati</taxon>
        <taxon>Pseudomonadota</taxon>
        <taxon>Betaproteobacteria</taxon>
        <taxon>Neisseriales</taxon>
        <taxon>Neisseriaceae</taxon>
        <taxon>Neisseria</taxon>
    </lineage>
</organism>
<keyword evidence="1" id="KW-0418">Kinase</keyword>
<dbReference type="GO" id="GO:0004673">
    <property type="term" value="F:protein histidine kinase activity"/>
    <property type="evidence" value="ECO:0007669"/>
    <property type="project" value="UniProtKB-EC"/>
</dbReference>
<dbReference type="Proteomes" id="UP000004105">
    <property type="component" value="Unassembled WGS sequence"/>
</dbReference>
<name>F2BBW9_9NEIS</name>
<dbReference type="EMBL" id="AFAY01000025">
    <property type="protein sequence ID" value="EGF11029.1"/>
    <property type="molecule type" value="Genomic_DNA"/>
</dbReference>